<sequence>MEKKSSSCSFFFPEDITHLFAVPNVCLDALSSSSSIAKVNSNTDAPPSTVETQEVDLTSHDPQNPPSPPHASISSSSVVQSVVSQGGSSESSNDAATTTNVTDDDQFQGMSSSSSSVQTVSVLREGIEDIIIKAAELIVEASIMSCAQIDSSKFIRDPLQQLLPRDIKKAKKLRVLITARDKDVHIGCITKIDVLVMRCLLDRETMGLIEDEMYDETADTNEQICSRQIEEDSGDMWWNSKTFHYASSIHMLRRRQTESLSYSDGRERQMECYPLADCLVEIMKDPFLDICSFLKDSKLDILVKRALVTKDKNMKDPFLDICSFFEDSKLNMLVKRALVTKVKNIIAREYENWLPKSRGNEIPIDKCKSN</sequence>
<name>B8LL26_PICSI</name>
<feature type="compositionally biased region" description="Polar residues" evidence="1">
    <location>
        <begin position="38"/>
        <end position="62"/>
    </location>
</feature>
<proteinExistence type="evidence at transcript level"/>
<feature type="compositionally biased region" description="Low complexity" evidence="1">
    <location>
        <begin position="72"/>
        <end position="101"/>
    </location>
</feature>
<accession>B8LL26</accession>
<dbReference type="EMBL" id="EF676453">
    <property type="protein sequence ID" value="ABR16356.1"/>
    <property type="molecule type" value="mRNA"/>
</dbReference>
<evidence type="ECO:0000313" key="2">
    <source>
        <dbReference type="EMBL" id="ABR16356.1"/>
    </source>
</evidence>
<organism evidence="2">
    <name type="scientific">Picea sitchensis</name>
    <name type="common">Sitka spruce</name>
    <name type="synonym">Pinus sitchensis</name>
    <dbReference type="NCBI Taxonomy" id="3332"/>
    <lineage>
        <taxon>Eukaryota</taxon>
        <taxon>Viridiplantae</taxon>
        <taxon>Streptophyta</taxon>
        <taxon>Embryophyta</taxon>
        <taxon>Tracheophyta</taxon>
        <taxon>Spermatophyta</taxon>
        <taxon>Pinopsida</taxon>
        <taxon>Pinidae</taxon>
        <taxon>Conifers I</taxon>
        <taxon>Pinales</taxon>
        <taxon>Pinaceae</taxon>
        <taxon>Picea</taxon>
    </lineage>
</organism>
<protein>
    <submittedName>
        <fullName evidence="2">Uncharacterized protein</fullName>
    </submittedName>
</protein>
<feature type="region of interest" description="Disordered" evidence="1">
    <location>
        <begin position="38"/>
        <end position="114"/>
    </location>
</feature>
<dbReference type="AlphaFoldDB" id="B8LL26"/>
<reference evidence="2" key="1">
    <citation type="submission" date="2007-06" db="EMBL/GenBank/DDBJ databases">
        <title>Full length cDNA sequences from Sitka Spruce (Picea sitchensis).</title>
        <authorList>
            <person name="Ralph S.G."/>
            <person name="Chun H.E."/>
            <person name="Liao N."/>
            <person name="Ali J."/>
            <person name="Reid K."/>
            <person name="Kolosova N."/>
            <person name="Cooper N."/>
            <person name="Cullis C."/>
            <person name="Jancsik S."/>
            <person name="Moore R."/>
            <person name="Mayo M."/>
            <person name="Wagner S."/>
            <person name="Holt R.A."/>
            <person name="Jones S.J.M."/>
            <person name="Marra M.A."/>
            <person name="Ritland C.E."/>
            <person name="Ritland K."/>
            <person name="Bohlmann J."/>
        </authorList>
    </citation>
    <scope>NUCLEOTIDE SEQUENCE</scope>
    <source>
        <tissue evidence="2">Green portion of the leader tissue</tissue>
    </source>
</reference>
<evidence type="ECO:0000256" key="1">
    <source>
        <dbReference type="SAM" id="MobiDB-lite"/>
    </source>
</evidence>